<proteinExistence type="predicted"/>
<dbReference type="GeneID" id="28760538"/>
<evidence type="ECO:0000256" key="3">
    <source>
        <dbReference type="ARBA" id="ARBA00022679"/>
    </source>
</evidence>
<dbReference type="Gene3D" id="6.10.130.10">
    <property type="entry name" value="Ubiquitin-protein ligase E3A, N-terminal zinc-binding domain (AZUL)"/>
    <property type="match status" value="1"/>
</dbReference>
<evidence type="ECO:0000259" key="7">
    <source>
        <dbReference type="PROSITE" id="PS50237"/>
    </source>
</evidence>
<keyword evidence="3" id="KW-0808">Transferase</keyword>
<dbReference type="Gene3D" id="3.90.1750.10">
    <property type="entry name" value="Hect, E3 ligase catalytic domains"/>
    <property type="match status" value="1"/>
</dbReference>
<dbReference type="EMBL" id="KV441565">
    <property type="protein sequence ID" value="OAF98614.1"/>
    <property type="molecule type" value="Genomic_DNA"/>
</dbReference>
<dbReference type="AlphaFoldDB" id="A0A177BTH6"/>
<dbReference type="GO" id="GO:0000209">
    <property type="term" value="P:protein polyubiquitination"/>
    <property type="evidence" value="ECO:0007669"/>
    <property type="project" value="InterPro"/>
</dbReference>
<dbReference type="Pfam" id="PF00632">
    <property type="entry name" value="HECT"/>
    <property type="match status" value="1"/>
</dbReference>
<evidence type="ECO:0000256" key="6">
    <source>
        <dbReference type="SAM" id="MobiDB-lite"/>
    </source>
</evidence>
<feature type="active site" description="Glycyl thioester intermediate" evidence="5">
    <location>
        <position position="1169"/>
    </location>
</feature>
<dbReference type="EC" id="2.3.2.26" evidence="2"/>
<comment type="catalytic activity">
    <reaction evidence="1">
        <text>S-ubiquitinyl-[E2 ubiquitin-conjugating enzyme]-L-cysteine + [acceptor protein]-L-lysine = [E2 ubiquitin-conjugating enzyme]-L-cysteine + N(6)-ubiquitinyl-[acceptor protein]-L-lysine.</text>
        <dbReference type="EC" id="2.3.2.26"/>
    </reaction>
</comment>
<feature type="compositionally biased region" description="Polar residues" evidence="6">
    <location>
        <begin position="319"/>
        <end position="331"/>
    </location>
</feature>
<evidence type="ECO:0000256" key="4">
    <source>
        <dbReference type="ARBA" id="ARBA00022786"/>
    </source>
</evidence>
<feature type="region of interest" description="Disordered" evidence="6">
    <location>
        <begin position="215"/>
        <end position="253"/>
    </location>
</feature>
<evidence type="ECO:0000313" key="9">
    <source>
        <dbReference type="Proteomes" id="UP000077069"/>
    </source>
</evidence>
<evidence type="ECO:0000313" key="8">
    <source>
        <dbReference type="EMBL" id="OAF98614.1"/>
    </source>
</evidence>
<dbReference type="SMART" id="SM00119">
    <property type="entry name" value="HECTc"/>
    <property type="match status" value="1"/>
</dbReference>
<feature type="region of interest" description="Disordered" evidence="6">
    <location>
        <begin position="318"/>
        <end position="344"/>
    </location>
</feature>
<evidence type="ECO:0000256" key="2">
    <source>
        <dbReference type="ARBA" id="ARBA00012485"/>
    </source>
</evidence>
<dbReference type="GO" id="GO:0061630">
    <property type="term" value="F:ubiquitin protein ligase activity"/>
    <property type="evidence" value="ECO:0007669"/>
    <property type="project" value="UniProtKB-EC"/>
</dbReference>
<evidence type="ECO:0000256" key="5">
    <source>
        <dbReference type="PROSITE-ProRule" id="PRU00104"/>
    </source>
</evidence>
<dbReference type="Proteomes" id="UP000077069">
    <property type="component" value="Unassembled WGS sequence"/>
</dbReference>
<dbReference type="Pfam" id="PF16558">
    <property type="entry name" value="AZUL"/>
    <property type="match status" value="1"/>
</dbReference>
<dbReference type="Gene3D" id="3.30.2410.10">
    <property type="entry name" value="Hect, E3 ligase catalytic domain"/>
    <property type="match status" value="1"/>
</dbReference>
<keyword evidence="4 5" id="KW-0833">Ubl conjugation pathway</keyword>
<dbReference type="InterPro" id="IPR032353">
    <property type="entry name" value="AZUL"/>
</dbReference>
<feature type="domain" description="HECT" evidence="7">
    <location>
        <begin position="827"/>
        <end position="1201"/>
    </location>
</feature>
<protein>
    <recommendedName>
        <fullName evidence="2">HECT-type E3 ubiquitin transferase</fullName>
        <ecNumber evidence="2">2.3.2.26</ecNumber>
    </recommendedName>
</protein>
<evidence type="ECO:0000256" key="1">
    <source>
        <dbReference type="ARBA" id="ARBA00000885"/>
    </source>
</evidence>
<reference evidence="8 9" key="1">
    <citation type="submission" date="2016-05" db="EMBL/GenBank/DDBJ databases">
        <title>Comparative analysis of secretome profiles of manganese(II)-oxidizing ascomycete fungi.</title>
        <authorList>
            <consortium name="DOE Joint Genome Institute"/>
            <person name="Zeiner C.A."/>
            <person name="Purvine S.O."/>
            <person name="Zink E.M."/>
            <person name="Wu S."/>
            <person name="Pasa-Tolic L."/>
            <person name="Chaput D.L."/>
            <person name="Haridas S."/>
            <person name="Grigoriev I.V."/>
            <person name="Santelli C.M."/>
            <person name="Hansel C.M."/>
        </authorList>
    </citation>
    <scope>NUCLEOTIDE SEQUENCE [LARGE SCALE GENOMIC DNA]</scope>
    <source>
        <strain evidence="8 9">AP3s5-JAC2a</strain>
    </source>
</reference>
<accession>A0A177BTH6</accession>
<sequence length="1201" mass="135085">MTAPHVGSSAVARDHVAAVADARRILESSQVARQREFQRLLRRYMSQILYGCTSTCCTTPTCLSCNKRLVSRPFRPPTQLTARALAFYLASQHDPHRRLCPHALNVDPDTLEIEGAQGVYIQAADGTHDATCHVYPSIPTNNTTNNGSAARGQLGDAAHLVPIVDALEHRRQARKDPKSLGQNLYDTLTIIFAYSKHIPSPLSILPSLASPFDREPRHVGGSLPREAMSLPANKRQRGAEQTSSTASTSADATLSNVNARRISATQAAQAPKHVVPTSFNPDAFEILSHTPSDAPLHEPFGGARDGAVADKRTIVASRPMSSMQARVTTGASHPEPSMDNGRNVPARTYGGGQPATLPVISHLTCQIMDQLKGKVHHHRRDQSQASNFVVDYDANRRCRPAKPFVNRALYYSLSDAETLLKSFRDRLGDDFRYSPLPHLDAHYLSHAFRDWNQRNGALIFDSLYEALEALLRPPPELVTLKSPRLRAARKLTPPPQSAACNDAFGRYLSTLEAAHLIMICIHALTSSIPVGWPHTWVQVRNLRGWGVVIPGAPLKTTQSDDFVHPWLDIVDQLEYEPAIRLATRLLQAIGTRRCHEHMLATIEARDEGQAPTESSAGVERLLPVLLGHLTQVEKAALQRKGKMGSAQIVDEDPGWTITATFMEWLRTVIVKQWDGNVDINKWGSVGTAVTIMTHFHANMEPLNLRPHMFLIPHFHEEIDCIQAPLDFLKYKERPNSFHVLQHPMFFTQDALVGYFRAINFNRMFKQFQKSARITNFQSRWDQIISNPRHWNVAMDHLEVSFTEYLVLDVTRHNPLEETLDQLWGQEKRKLLKPLKVRIGILEGEVGLDQGGVTYEFFRLILNEAFEPENGMFTVDAENGMTWFQPASLEPLWKFEMVGVLLSLAIYNGITLPVTFPVALYDYVLSEEHNSEDMMAVDFIADGWPTLAKSFREFLACPGEVADVFMRDYTFSFSVFGQNIDVDMQAFRNRTWPDSTCSLESSSPSADMPPCRSLHDASWRRPRDVRTNPLTVTNEDREQYVCDYVEWLTYRSVERQLEAFTRGFHTCLHRTSLSFFTPSMLRSLVEGSPTISIPLLRTQAVRYEAPYHATHPTIQDFWAVVEGYDDEERNALLEFVTANERIPITGYDSVKFEISRSGGDTESLPTSSTCFGKLYLPEYKDREKLGKKLGIAIRNSKGFGIV</sequence>
<dbReference type="STRING" id="1460663.A0A177BTH6"/>
<dbReference type="InterPro" id="IPR042556">
    <property type="entry name" value="AZUL_sf"/>
</dbReference>
<dbReference type="InterPro" id="IPR044611">
    <property type="entry name" value="E3A/B/C-like"/>
</dbReference>
<dbReference type="InterPro" id="IPR000569">
    <property type="entry name" value="HECT_dom"/>
</dbReference>
<dbReference type="OrthoDB" id="5981550at2759"/>
<dbReference type="Gene3D" id="3.30.2160.10">
    <property type="entry name" value="Hect, E3 ligase catalytic domain"/>
    <property type="match status" value="1"/>
</dbReference>
<dbReference type="InterPro" id="IPR035983">
    <property type="entry name" value="Hect_E3_ubiquitin_ligase"/>
</dbReference>
<dbReference type="RefSeq" id="XP_018028980.1">
    <property type="nucleotide sequence ID" value="XM_018177052.1"/>
</dbReference>
<dbReference type="InParanoid" id="A0A177BTH6"/>
<feature type="compositionally biased region" description="Low complexity" evidence="6">
    <location>
        <begin position="242"/>
        <end position="253"/>
    </location>
</feature>
<dbReference type="PANTHER" id="PTHR45700:SF8">
    <property type="entry name" value="HECT-TYPE E3 UBIQUITIN TRANSFERASE"/>
    <property type="match status" value="1"/>
</dbReference>
<dbReference type="PROSITE" id="PS50237">
    <property type="entry name" value="HECT"/>
    <property type="match status" value="1"/>
</dbReference>
<dbReference type="FunFam" id="3.30.2410.10:FF:000003">
    <property type="entry name" value="probable E3 ubiquitin-protein ligase HERC4 isoform X1"/>
    <property type="match status" value="1"/>
</dbReference>
<keyword evidence="9" id="KW-1185">Reference proteome</keyword>
<organism evidence="8 9">
    <name type="scientific">Paraphaeosphaeria sporulosa</name>
    <dbReference type="NCBI Taxonomy" id="1460663"/>
    <lineage>
        <taxon>Eukaryota</taxon>
        <taxon>Fungi</taxon>
        <taxon>Dikarya</taxon>
        <taxon>Ascomycota</taxon>
        <taxon>Pezizomycotina</taxon>
        <taxon>Dothideomycetes</taxon>
        <taxon>Pleosporomycetidae</taxon>
        <taxon>Pleosporales</taxon>
        <taxon>Massarineae</taxon>
        <taxon>Didymosphaeriaceae</taxon>
        <taxon>Paraphaeosphaeria</taxon>
    </lineage>
</organism>
<gene>
    <name evidence="8" type="ORF">CC84DRAFT_1158506</name>
</gene>
<dbReference type="PANTHER" id="PTHR45700">
    <property type="entry name" value="UBIQUITIN-PROTEIN LIGASE E3C"/>
    <property type="match status" value="1"/>
</dbReference>
<name>A0A177BTH6_9PLEO</name>
<dbReference type="SUPFAM" id="SSF56204">
    <property type="entry name" value="Hect, E3 ligase catalytic domain"/>
    <property type="match status" value="1"/>
</dbReference>